<comment type="similarity">
    <text evidence="7">Belongs to the shikimate kinase family.</text>
</comment>
<evidence type="ECO:0000256" key="2">
    <source>
        <dbReference type="ARBA" id="ARBA00022679"/>
    </source>
</evidence>
<dbReference type="InterPro" id="IPR000623">
    <property type="entry name" value="Shikimate_kinase/TSH1"/>
</dbReference>
<comment type="caution">
    <text evidence="7">Lacks conserved residue(s) required for the propagation of feature annotation.</text>
</comment>
<comment type="pathway">
    <text evidence="7">Metabolic intermediate biosynthesis; chorismate biosynthesis; chorismate from D-erythrose 4-phosphate and phosphoenolpyruvate: step 5/7.</text>
</comment>
<dbReference type="AlphaFoldDB" id="A0A235F8Y1"/>
<comment type="subunit">
    <text evidence="7">Monomer.</text>
</comment>
<dbReference type="PANTHER" id="PTHR21087">
    <property type="entry name" value="SHIKIMATE KINASE"/>
    <property type="match status" value="1"/>
</dbReference>
<evidence type="ECO:0000256" key="7">
    <source>
        <dbReference type="HAMAP-Rule" id="MF_00109"/>
    </source>
</evidence>
<evidence type="ECO:0000313" key="9">
    <source>
        <dbReference type="Proteomes" id="UP000215059"/>
    </source>
</evidence>
<dbReference type="GO" id="GO:0009423">
    <property type="term" value="P:chorismate biosynthetic process"/>
    <property type="evidence" value="ECO:0007669"/>
    <property type="project" value="UniProtKB-UniRule"/>
</dbReference>
<sequence>MKTIYLTGFMGSGKSSAGTILSRLLGVPYYDMDSEIEVQTGKNISSIFAEEGERAFRELETEMLKKMPEYDCVVITGGGLPVSEANRNYMKNTGYVVYLKTSFGHILSRLDSKEEREKRPVLSQKSEEDIRQLLEQRVQYYEDCDVFVLTDKKSPHDVAEEILSTLRLNMT</sequence>
<dbReference type="GO" id="GO:0005829">
    <property type="term" value="C:cytosol"/>
    <property type="evidence" value="ECO:0007669"/>
    <property type="project" value="TreeGrafter"/>
</dbReference>
<feature type="binding site" evidence="7">
    <location>
        <position position="78"/>
    </location>
    <ligand>
        <name>substrate</name>
    </ligand>
</feature>
<dbReference type="EC" id="2.7.1.71" evidence="7"/>
<keyword evidence="6 7" id="KW-0057">Aromatic amino acid biosynthesis</keyword>
<evidence type="ECO:0000256" key="5">
    <source>
        <dbReference type="ARBA" id="ARBA00022840"/>
    </source>
</evidence>
<evidence type="ECO:0000313" key="8">
    <source>
        <dbReference type="EMBL" id="OYD57821.1"/>
    </source>
</evidence>
<dbReference type="InterPro" id="IPR027417">
    <property type="entry name" value="P-loop_NTPase"/>
</dbReference>
<evidence type="ECO:0000256" key="6">
    <source>
        <dbReference type="ARBA" id="ARBA00023141"/>
    </source>
</evidence>
<feature type="binding site" evidence="7">
    <location>
        <position position="119"/>
    </location>
    <ligand>
        <name>ATP</name>
        <dbReference type="ChEBI" id="CHEBI:30616"/>
    </ligand>
</feature>
<evidence type="ECO:0000256" key="1">
    <source>
        <dbReference type="ARBA" id="ARBA00022605"/>
    </source>
</evidence>
<dbReference type="PANTHER" id="PTHR21087:SF16">
    <property type="entry name" value="SHIKIMATE KINASE 1, CHLOROPLASTIC"/>
    <property type="match status" value="1"/>
</dbReference>
<dbReference type="GO" id="GO:0005524">
    <property type="term" value="F:ATP binding"/>
    <property type="evidence" value="ECO:0007669"/>
    <property type="project" value="UniProtKB-UniRule"/>
</dbReference>
<keyword evidence="7" id="KW-0460">Magnesium</keyword>
<dbReference type="SUPFAM" id="SSF52540">
    <property type="entry name" value="P-loop containing nucleoside triphosphate hydrolases"/>
    <property type="match status" value="1"/>
</dbReference>
<comment type="subcellular location">
    <subcellularLocation>
        <location evidence="7">Cytoplasm</location>
    </subcellularLocation>
</comment>
<organism evidence="8 9">
    <name type="scientific">Fictibacillus aquaticus</name>
    <dbReference type="NCBI Taxonomy" id="2021314"/>
    <lineage>
        <taxon>Bacteria</taxon>
        <taxon>Bacillati</taxon>
        <taxon>Bacillota</taxon>
        <taxon>Bacilli</taxon>
        <taxon>Bacillales</taxon>
        <taxon>Fictibacillaceae</taxon>
        <taxon>Fictibacillus</taxon>
    </lineage>
</organism>
<feature type="binding site" evidence="7">
    <location>
        <position position="137"/>
    </location>
    <ligand>
        <name>substrate</name>
    </ligand>
</feature>
<comment type="cofactor">
    <cofactor evidence="7">
        <name>Mg(2+)</name>
        <dbReference type="ChEBI" id="CHEBI:18420"/>
    </cofactor>
    <text evidence="7">Binds 1 Mg(2+) ion per subunit.</text>
</comment>
<comment type="catalytic activity">
    <reaction evidence="7">
        <text>shikimate + ATP = 3-phosphoshikimate + ADP + H(+)</text>
        <dbReference type="Rhea" id="RHEA:13121"/>
        <dbReference type="ChEBI" id="CHEBI:15378"/>
        <dbReference type="ChEBI" id="CHEBI:30616"/>
        <dbReference type="ChEBI" id="CHEBI:36208"/>
        <dbReference type="ChEBI" id="CHEBI:145989"/>
        <dbReference type="ChEBI" id="CHEBI:456216"/>
        <dbReference type="EC" id="2.7.1.71"/>
    </reaction>
</comment>
<reference evidence="8 9" key="1">
    <citation type="submission" date="2017-07" db="EMBL/GenBank/DDBJ databases">
        <title>Fictibacillus sp. nov. GDSW-R2A3 Genome sequencing and assembly.</title>
        <authorList>
            <person name="Mayilraj S."/>
        </authorList>
    </citation>
    <scope>NUCLEOTIDE SEQUENCE [LARGE SCALE GENOMIC DNA]</scope>
    <source>
        <strain evidence="8 9">GDSW-R2A3</strain>
    </source>
</reference>
<keyword evidence="5 7" id="KW-0067">ATP-binding</keyword>
<dbReference type="HAMAP" id="MF_00109">
    <property type="entry name" value="Shikimate_kinase"/>
    <property type="match status" value="1"/>
</dbReference>
<dbReference type="Gene3D" id="3.40.50.300">
    <property type="entry name" value="P-loop containing nucleotide triphosphate hydrolases"/>
    <property type="match status" value="1"/>
</dbReference>
<dbReference type="UniPathway" id="UPA00053">
    <property type="reaction ID" value="UER00088"/>
</dbReference>
<keyword evidence="2 7" id="KW-0808">Transferase</keyword>
<feature type="binding site" evidence="7">
    <location>
        <position position="15"/>
    </location>
    <ligand>
        <name>Mg(2+)</name>
        <dbReference type="ChEBI" id="CHEBI:18420"/>
    </ligand>
</feature>
<accession>A0A235F8Y1</accession>
<feature type="binding site" evidence="7">
    <location>
        <begin position="11"/>
        <end position="16"/>
    </location>
    <ligand>
        <name>ATP</name>
        <dbReference type="ChEBI" id="CHEBI:30616"/>
    </ligand>
</feature>
<evidence type="ECO:0000256" key="4">
    <source>
        <dbReference type="ARBA" id="ARBA00022777"/>
    </source>
</evidence>
<keyword evidence="7" id="KW-0479">Metal-binding</keyword>
<protein>
    <recommendedName>
        <fullName evidence="7">Shikimate kinase</fullName>
        <shortName evidence="7">SK</shortName>
        <ecNumber evidence="7">2.7.1.71</ecNumber>
    </recommendedName>
</protein>
<comment type="function">
    <text evidence="7">Catalyzes the specific phosphorylation of the 3-hydroxyl group of shikimic acid using ATP as a cosubstrate.</text>
</comment>
<dbReference type="InterPro" id="IPR031322">
    <property type="entry name" value="Shikimate/glucono_kinase"/>
</dbReference>
<dbReference type="Proteomes" id="UP000215059">
    <property type="component" value="Unassembled WGS sequence"/>
</dbReference>
<dbReference type="GO" id="GO:0004765">
    <property type="term" value="F:shikimate kinase activity"/>
    <property type="evidence" value="ECO:0007669"/>
    <property type="project" value="UniProtKB-UniRule"/>
</dbReference>
<dbReference type="PRINTS" id="PR01100">
    <property type="entry name" value="SHIKIMTKNASE"/>
</dbReference>
<evidence type="ECO:0000256" key="3">
    <source>
        <dbReference type="ARBA" id="ARBA00022741"/>
    </source>
</evidence>
<dbReference type="GO" id="GO:0009073">
    <property type="term" value="P:aromatic amino acid family biosynthetic process"/>
    <property type="evidence" value="ECO:0007669"/>
    <property type="project" value="UniProtKB-KW"/>
</dbReference>
<name>A0A235F8Y1_9BACL</name>
<keyword evidence="4 7" id="KW-0418">Kinase</keyword>
<dbReference type="RefSeq" id="WP_094251854.1">
    <property type="nucleotide sequence ID" value="NZ_JBHLXL010000001.1"/>
</dbReference>
<keyword evidence="7" id="KW-0963">Cytoplasm</keyword>
<feature type="binding site" evidence="7">
    <location>
        <position position="33"/>
    </location>
    <ligand>
        <name>substrate</name>
    </ligand>
</feature>
<dbReference type="GO" id="GO:0008652">
    <property type="term" value="P:amino acid biosynthetic process"/>
    <property type="evidence" value="ECO:0007669"/>
    <property type="project" value="UniProtKB-KW"/>
</dbReference>
<dbReference type="CDD" id="cd00464">
    <property type="entry name" value="SK"/>
    <property type="match status" value="1"/>
</dbReference>
<proteinExistence type="inferred from homology"/>
<feature type="binding site" evidence="7">
    <location>
        <position position="57"/>
    </location>
    <ligand>
        <name>substrate</name>
    </ligand>
</feature>
<keyword evidence="3 7" id="KW-0547">Nucleotide-binding</keyword>
<comment type="caution">
    <text evidence="8">The sequence shown here is derived from an EMBL/GenBank/DDBJ whole genome shotgun (WGS) entry which is preliminary data.</text>
</comment>
<gene>
    <name evidence="7" type="primary">aroK</name>
    <name evidence="8" type="ORF">CGZ90_07920</name>
</gene>
<dbReference type="OrthoDB" id="9800332at2"/>
<keyword evidence="9" id="KW-1185">Reference proteome</keyword>
<dbReference type="Pfam" id="PF01202">
    <property type="entry name" value="SKI"/>
    <property type="match status" value="1"/>
</dbReference>
<dbReference type="GO" id="GO:0000287">
    <property type="term" value="F:magnesium ion binding"/>
    <property type="evidence" value="ECO:0007669"/>
    <property type="project" value="UniProtKB-UniRule"/>
</dbReference>
<dbReference type="EMBL" id="NOII01000002">
    <property type="protein sequence ID" value="OYD57821.1"/>
    <property type="molecule type" value="Genomic_DNA"/>
</dbReference>
<keyword evidence="1 7" id="KW-0028">Amino-acid biosynthesis</keyword>